<dbReference type="EMBL" id="QTJX01000001">
    <property type="protein sequence ID" value="RDY60656.1"/>
    <property type="molecule type" value="Genomic_DNA"/>
</dbReference>
<gene>
    <name evidence="2" type="ORF">DX873_00295</name>
</gene>
<dbReference type="RefSeq" id="WP_116182544.1">
    <property type="nucleotide sequence ID" value="NZ_QTJX01000001.1"/>
</dbReference>
<accession>A0A371JS90</accession>
<evidence type="ECO:0000313" key="3">
    <source>
        <dbReference type="Proteomes" id="UP000261828"/>
    </source>
</evidence>
<evidence type="ECO:0000313" key="2">
    <source>
        <dbReference type="EMBL" id="RDY60656.1"/>
    </source>
</evidence>
<sequence>MLGYNEIGILLGLFAVLIILLARKKVQNPYARSIWRSALLCFAFYAAILIIVEIRWHYLKQHALSFDLDQNGFVDLHEYTEEAKEAMNRITMDTARGFAFLTAAALSSIIAFAFLVSDLTVTHLRLKKTKKNTYE</sequence>
<evidence type="ECO:0008006" key="4">
    <source>
        <dbReference type="Google" id="ProtNLM"/>
    </source>
</evidence>
<keyword evidence="1" id="KW-0472">Membrane</keyword>
<feature type="transmembrane region" description="Helical" evidence="1">
    <location>
        <begin position="34"/>
        <end position="58"/>
    </location>
</feature>
<name>A0A371JS90_9FLAO</name>
<feature type="transmembrane region" description="Helical" evidence="1">
    <location>
        <begin position="6"/>
        <end position="22"/>
    </location>
</feature>
<comment type="caution">
    <text evidence="2">The sequence shown here is derived from an EMBL/GenBank/DDBJ whole genome shotgun (WGS) entry which is preliminary data.</text>
</comment>
<dbReference type="PROSITE" id="PS00018">
    <property type="entry name" value="EF_HAND_1"/>
    <property type="match status" value="1"/>
</dbReference>
<keyword evidence="1" id="KW-0812">Transmembrane</keyword>
<reference evidence="2 3" key="1">
    <citation type="submission" date="2018-08" db="EMBL/GenBank/DDBJ databases">
        <title>Muricauda nanhaiensis sp. nov., isolated from seawater of the South China Sea.</title>
        <authorList>
            <person name="Dang Y."/>
        </authorList>
    </citation>
    <scope>NUCLEOTIDE SEQUENCE [LARGE SCALE GENOMIC DNA]</scope>
    <source>
        <strain evidence="2 3">SM1704</strain>
    </source>
</reference>
<dbReference type="OrthoDB" id="1441205at2"/>
<proteinExistence type="predicted"/>
<feature type="transmembrane region" description="Helical" evidence="1">
    <location>
        <begin position="97"/>
        <end position="121"/>
    </location>
</feature>
<keyword evidence="3" id="KW-1185">Reference proteome</keyword>
<organism evidence="2 3">
    <name type="scientific">Flagellimonas nanhaiensis</name>
    <dbReference type="NCBI Taxonomy" id="2292706"/>
    <lineage>
        <taxon>Bacteria</taxon>
        <taxon>Pseudomonadati</taxon>
        <taxon>Bacteroidota</taxon>
        <taxon>Flavobacteriia</taxon>
        <taxon>Flavobacteriales</taxon>
        <taxon>Flavobacteriaceae</taxon>
        <taxon>Flagellimonas</taxon>
    </lineage>
</organism>
<keyword evidence="1" id="KW-1133">Transmembrane helix</keyword>
<dbReference type="Proteomes" id="UP000261828">
    <property type="component" value="Unassembled WGS sequence"/>
</dbReference>
<evidence type="ECO:0000256" key="1">
    <source>
        <dbReference type="SAM" id="Phobius"/>
    </source>
</evidence>
<dbReference type="AlphaFoldDB" id="A0A371JS90"/>
<protein>
    <recommendedName>
        <fullName evidence="4">EF-hand domain-containing protein</fullName>
    </recommendedName>
</protein>
<dbReference type="InterPro" id="IPR018247">
    <property type="entry name" value="EF_Hand_1_Ca_BS"/>
</dbReference>